<dbReference type="EMBL" id="UYWY01021607">
    <property type="protein sequence ID" value="VDM44518.1"/>
    <property type="molecule type" value="Genomic_DNA"/>
</dbReference>
<reference evidence="4" key="1">
    <citation type="submission" date="2016-06" db="UniProtKB">
        <authorList>
            <consortium name="WormBaseParasite"/>
        </authorList>
    </citation>
    <scope>IDENTIFICATION</scope>
</reference>
<dbReference type="AlphaFoldDB" id="A0A183UXH7"/>
<feature type="chain" id="PRO_5044553485" evidence="1">
    <location>
        <begin position="16"/>
        <end position="159"/>
    </location>
</feature>
<evidence type="ECO:0000313" key="4">
    <source>
        <dbReference type="WBParaSite" id="TCNE_0001319701-mRNA-1"/>
    </source>
</evidence>
<evidence type="ECO:0000313" key="2">
    <source>
        <dbReference type="EMBL" id="VDM44518.1"/>
    </source>
</evidence>
<organism evidence="3 4">
    <name type="scientific">Toxocara canis</name>
    <name type="common">Canine roundworm</name>
    <dbReference type="NCBI Taxonomy" id="6265"/>
    <lineage>
        <taxon>Eukaryota</taxon>
        <taxon>Metazoa</taxon>
        <taxon>Ecdysozoa</taxon>
        <taxon>Nematoda</taxon>
        <taxon>Chromadorea</taxon>
        <taxon>Rhabditida</taxon>
        <taxon>Spirurina</taxon>
        <taxon>Ascaridomorpha</taxon>
        <taxon>Ascaridoidea</taxon>
        <taxon>Toxocaridae</taxon>
        <taxon>Toxocara</taxon>
    </lineage>
</organism>
<evidence type="ECO:0000313" key="3">
    <source>
        <dbReference type="Proteomes" id="UP000050794"/>
    </source>
</evidence>
<evidence type="ECO:0000256" key="1">
    <source>
        <dbReference type="SAM" id="SignalP"/>
    </source>
</evidence>
<keyword evidence="3" id="KW-1185">Reference proteome</keyword>
<name>A0A183UXH7_TOXCA</name>
<protein>
    <submittedName>
        <fullName evidence="4">Activin_recp domain-containing protein</fullName>
    </submittedName>
</protein>
<dbReference type="WBParaSite" id="TCNE_0001319701-mRNA-1">
    <property type="protein sequence ID" value="TCNE_0001319701-mRNA-1"/>
    <property type="gene ID" value="TCNE_0001319701"/>
</dbReference>
<accession>A0A183UXH7</accession>
<gene>
    <name evidence="2" type="ORF">TCNE_LOCUS13197</name>
</gene>
<feature type="signal peptide" evidence="1">
    <location>
        <begin position="1"/>
        <end position="15"/>
    </location>
</feature>
<keyword evidence="1" id="KW-0732">Signal</keyword>
<dbReference type="CDD" id="cd00117">
    <property type="entry name" value="TFP"/>
    <property type="match status" value="1"/>
</dbReference>
<proteinExistence type="predicted"/>
<sequence>MFGALLFLLASSAEALRCWYCDGERIYDESWITHASKCCIPRVVHCASASTYCLVAHVEGASTFWISGCNDDEFLGCDTHRIPFNSTLTRCQCNTDLCNPIQRIPNCAATRRSANQITMIRNVASNSWADSSSGVELPLRVRVDLGSILDRLPDESPAG</sequence>
<dbReference type="Proteomes" id="UP000050794">
    <property type="component" value="Unassembled WGS sequence"/>
</dbReference>
<reference evidence="2 3" key="2">
    <citation type="submission" date="2018-11" db="EMBL/GenBank/DDBJ databases">
        <authorList>
            <consortium name="Pathogen Informatics"/>
        </authorList>
    </citation>
    <scope>NUCLEOTIDE SEQUENCE [LARGE SCALE GENOMIC DNA]</scope>
</reference>